<protein>
    <submittedName>
        <fullName evidence="3">AAA family ATPase</fullName>
    </submittedName>
</protein>
<dbReference type="Pfam" id="PF20469">
    <property type="entry name" value="OLD-like_TOPRIM"/>
    <property type="match status" value="1"/>
</dbReference>
<feature type="domain" description="OLD protein-like TOPRIM" evidence="2">
    <location>
        <begin position="412"/>
        <end position="475"/>
    </location>
</feature>
<proteinExistence type="predicted"/>
<dbReference type="InterPro" id="IPR034139">
    <property type="entry name" value="TOPRIM_OLD"/>
</dbReference>
<dbReference type="Pfam" id="PF13175">
    <property type="entry name" value="AAA_15"/>
    <property type="match status" value="1"/>
</dbReference>
<reference evidence="3 4" key="1">
    <citation type="submission" date="2019-07" db="EMBL/GenBank/DDBJ databases">
        <authorList>
            <person name="Kim J.K."/>
            <person name="Cheong H.-M."/>
            <person name="Choi Y."/>
            <person name="Hwang K.J."/>
            <person name="Lee S."/>
            <person name="Choi C."/>
        </authorList>
    </citation>
    <scope>NUCLEOTIDE SEQUENCE [LARGE SCALE GENOMIC DNA]</scope>
    <source>
        <strain evidence="3 4">KS 22</strain>
    </source>
</reference>
<dbReference type="SUPFAM" id="SSF52540">
    <property type="entry name" value="P-loop containing nucleoside triphosphate hydrolases"/>
    <property type="match status" value="1"/>
</dbReference>
<dbReference type="KEGG" id="cchl:FPL14_24645"/>
<dbReference type="Gene3D" id="3.40.50.300">
    <property type="entry name" value="P-loop containing nucleotide triphosphate hydrolases"/>
    <property type="match status" value="1"/>
</dbReference>
<dbReference type="PANTHER" id="PTHR43581">
    <property type="entry name" value="ATP/GTP PHOSPHATASE"/>
    <property type="match status" value="1"/>
</dbReference>
<dbReference type="EMBL" id="CP041969">
    <property type="protein sequence ID" value="QMV44005.1"/>
    <property type="molecule type" value="Genomic_DNA"/>
</dbReference>
<organism evidence="3 4">
    <name type="scientific">Cohnella cholangitidis</name>
    <dbReference type="NCBI Taxonomy" id="2598458"/>
    <lineage>
        <taxon>Bacteria</taxon>
        <taxon>Bacillati</taxon>
        <taxon>Bacillota</taxon>
        <taxon>Bacilli</taxon>
        <taxon>Bacillales</taxon>
        <taxon>Paenibacillaceae</taxon>
        <taxon>Cohnella</taxon>
    </lineage>
</organism>
<evidence type="ECO:0000259" key="2">
    <source>
        <dbReference type="Pfam" id="PF20469"/>
    </source>
</evidence>
<evidence type="ECO:0000313" key="4">
    <source>
        <dbReference type="Proteomes" id="UP000515679"/>
    </source>
</evidence>
<dbReference type="PANTHER" id="PTHR43581:SF4">
    <property type="entry name" value="ATP_GTP PHOSPHATASE"/>
    <property type="match status" value="1"/>
</dbReference>
<accession>A0A7G5C471</accession>
<sequence>MKISKINIKNYRNLKNVDLSLNRLVIFIGENNSGKSNILKAITLPFMNDEVGNISKKIGWQDINNDSKKIYFSFVQDNLGRIKNEEVTLEEFIAILPFVVVEMTFTPDGSDEFYARKWVNAIDGEEPNYSIKYKFEVSNPKKLLDHITMILKAEDAIDKIKMNLLPIDYYKYSITVTSTDEQVSFNDLSNYIYNSLAAERDEFSNKNTQLGSKALVNLLNNKLKEDQKVAIEKSYESFFSELKNISNIEGIFNWQEDSIIENAKDFFKEITLLPNMPSMNSLLNNVRLGFGEEYLNTQGLGHRNLIYLLVMINSLNVKNDVALNILTIEEPEAHLCISNEHLLASFINSAIQSSYQLQIFLSTHSTEFLNKLQLENVSVVNEGSAFSLKTSLGSEQLDYLAKKPNMDFIKFLFSRRIILVEGPSEEMLIKSYLSSLGNTLNDIEVISLHKGFTKMIEIWLEVNKESSHRLGVIRDFDNQPKAQADHERFNINNNVLITTTTEYTLEPEFVKTGDNYLKLKSYFETNEGWKNINSADELAEKWKTAKTDTMLKFCRDFGKGELTDIVLPNHIAKVLKFLKSGEKS</sequence>
<keyword evidence="4" id="KW-1185">Reference proteome</keyword>
<gene>
    <name evidence="3" type="ORF">FPL14_24645</name>
</gene>
<dbReference type="RefSeq" id="WP_182300237.1">
    <property type="nucleotide sequence ID" value="NZ_CP041969.1"/>
</dbReference>
<dbReference type="InterPro" id="IPR027417">
    <property type="entry name" value="P-loop_NTPase"/>
</dbReference>
<feature type="domain" description="Endonuclease GajA/Old nuclease/RecF-like AAA" evidence="1">
    <location>
        <begin position="1"/>
        <end position="368"/>
    </location>
</feature>
<evidence type="ECO:0000259" key="1">
    <source>
        <dbReference type="Pfam" id="PF13175"/>
    </source>
</evidence>
<dbReference type="Proteomes" id="UP000515679">
    <property type="component" value="Chromosome"/>
</dbReference>
<dbReference type="InterPro" id="IPR041685">
    <property type="entry name" value="AAA_GajA/Old/RecF-like"/>
</dbReference>
<name>A0A7G5C471_9BACL</name>
<dbReference type="AlphaFoldDB" id="A0A7G5C471"/>
<evidence type="ECO:0000313" key="3">
    <source>
        <dbReference type="EMBL" id="QMV44005.1"/>
    </source>
</evidence>
<dbReference type="InterPro" id="IPR051396">
    <property type="entry name" value="Bact_Antivir_Def_Nuclease"/>
</dbReference>